<dbReference type="AlphaFoldDB" id="A0A5J4WUF0"/>
<organism evidence="2 3">
    <name type="scientific">Streblomastix strix</name>
    <dbReference type="NCBI Taxonomy" id="222440"/>
    <lineage>
        <taxon>Eukaryota</taxon>
        <taxon>Metamonada</taxon>
        <taxon>Preaxostyla</taxon>
        <taxon>Oxymonadida</taxon>
        <taxon>Streblomastigidae</taxon>
        <taxon>Streblomastix</taxon>
    </lineage>
</organism>
<evidence type="ECO:0000313" key="3">
    <source>
        <dbReference type="Proteomes" id="UP000324800"/>
    </source>
</evidence>
<dbReference type="EMBL" id="SNRW01001046">
    <property type="protein sequence ID" value="KAA6398045.1"/>
    <property type="molecule type" value="Genomic_DNA"/>
</dbReference>
<feature type="region of interest" description="Disordered" evidence="1">
    <location>
        <begin position="28"/>
        <end position="47"/>
    </location>
</feature>
<feature type="compositionally biased region" description="Polar residues" evidence="1">
    <location>
        <begin position="31"/>
        <end position="42"/>
    </location>
</feature>
<sequence length="142" mass="16028">MNNEQTVHKDHFGVDGQFAAIVNQPKRLRKQTQQPLGDTETNFIPGRRPVSAGKIIVHGTSLVSGSPSSELDRFDGRRQIFCPIPVQRSYSSSRAHTSSMDNMEWNKGSMQTLFVCSSKFSKKRVRVEDHGLITIEKLVNER</sequence>
<reference evidence="2 3" key="1">
    <citation type="submission" date="2019-03" db="EMBL/GenBank/DDBJ databases">
        <title>Single cell metagenomics reveals metabolic interactions within the superorganism composed of flagellate Streblomastix strix and complex community of Bacteroidetes bacteria on its surface.</title>
        <authorList>
            <person name="Treitli S.C."/>
            <person name="Kolisko M."/>
            <person name="Husnik F."/>
            <person name="Keeling P."/>
            <person name="Hampl V."/>
        </authorList>
    </citation>
    <scope>NUCLEOTIDE SEQUENCE [LARGE SCALE GENOMIC DNA]</scope>
    <source>
        <strain evidence="2">ST1C</strain>
    </source>
</reference>
<gene>
    <name evidence="2" type="ORF">EZS28_006431</name>
</gene>
<proteinExistence type="predicted"/>
<evidence type="ECO:0000256" key="1">
    <source>
        <dbReference type="SAM" id="MobiDB-lite"/>
    </source>
</evidence>
<comment type="caution">
    <text evidence="2">The sequence shown here is derived from an EMBL/GenBank/DDBJ whole genome shotgun (WGS) entry which is preliminary data.</text>
</comment>
<accession>A0A5J4WUF0</accession>
<evidence type="ECO:0000313" key="2">
    <source>
        <dbReference type="EMBL" id="KAA6398045.1"/>
    </source>
</evidence>
<name>A0A5J4WUF0_9EUKA</name>
<dbReference type="Proteomes" id="UP000324800">
    <property type="component" value="Unassembled WGS sequence"/>
</dbReference>
<protein>
    <submittedName>
        <fullName evidence="2">Uncharacterized protein</fullName>
    </submittedName>
</protein>